<evidence type="ECO:0000313" key="2">
    <source>
        <dbReference type="Proteomes" id="UP001632038"/>
    </source>
</evidence>
<dbReference type="AlphaFoldDB" id="A0ABD3CCU5"/>
<gene>
    <name evidence="1" type="ORF">CASFOL_029016</name>
</gene>
<dbReference type="Proteomes" id="UP001632038">
    <property type="component" value="Unassembled WGS sequence"/>
</dbReference>
<reference evidence="2" key="1">
    <citation type="journal article" date="2024" name="IScience">
        <title>Strigolactones Initiate the Formation of Haustorium-like Structures in Castilleja.</title>
        <authorList>
            <person name="Buerger M."/>
            <person name="Peterson D."/>
            <person name="Chory J."/>
        </authorList>
    </citation>
    <scope>NUCLEOTIDE SEQUENCE [LARGE SCALE GENOMIC DNA]</scope>
</reference>
<comment type="caution">
    <text evidence="1">The sequence shown here is derived from an EMBL/GenBank/DDBJ whole genome shotgun (WGS) entry which is preliminary data.</text>
</comment>
<keyword evidence="2" id="KW-1185">Reference proteome</keyword>
<sequence length="140" mass="15700">MEVSSTNPSSIPTLICPDGKGIISDSDAIRHVDGEADLASSQIELNVKIIISPGIWRYSILIYESSLKPYMDQRFSTLDSGIEFYRRYTANCGFYIRPRTTRLARDGYITNKYVFCHKEGDNYSAAAHKVNCDKFSGGAR</sequence>
<proteinExistence type="predicted"/>
<name>A0ABD3CCU5_9LAMI</name>
<organism evidence="1 2">
    <name type="scientific">Castilleja foliolosa</name>
    <dbReference type="NCBI Taxonomy" id="1961234"/>
    <lineage>
        <taxon>Eukaryota</taxon>
        <taxon>Viridiplantae</taxon>
        <taxon>Streptophyta</taxon>
        <taxon>Embryophyta</taxon>
        <taxon>Tracheophyta</taxon>
        <taxon>Spermatophyta</taxon>
        <taxon>Magnoliopsida</taxon>
        <taxon>eudicotyledons</taxon>
        <taxon>Gunneridae</taxon>
        <taxon>Pentapetalae</taxon>
        <taxon>asterids</taxon>
        <taxon>lamiids</taxon>
        <taxon>Lamiales</taxon>
        <taxon>Orobanchaceae</taxon>
        <taxon>Pedicularideae</taxon>
        <taxon>Castillejinae</taxon>
        <taxon>Castilleja</taxon>
    </lineage>
</organism>
<protein>
    <submittedName>
        <fullName evidence="1">Uncharacterized protein</fullName>
    </submittedName>
</protein>
<evidence type="ECO:0000313" key="1">
    <source>
        <dbReference type="EMBL" id="KAL3627653.1"/>
    </source>
</evidence>
<dbReference type="EMBL" id="JAVIJP010000039">
    <property type="protein sequence ID" value="KAL3627653.1"/>
    <property type="molecule type" value="Genomic_DNA"/>
</dbReference>
<accession>A0ABD3CCU5</accession>